<dbReference type="AlphaFoldDB" id="A0A2H0VAH7"/>
<reference evidence="2" key="1">
    <citation type="submission" date="2017-09" db="EMBL/GenBank/DDBJ databases">
        <title>Depth-based differentiation of microbial function through sediment-hosted aquifers and enrichment of novel symbionts in the deep terrestrial subsurface.</title>
        <authorList>
            <person name="Probst A.J."/>
            <person name="Ladd B."/>
            <person name="Jarett J.K."/>
            <person name="Geller-Mcgrath D.E."/>
            <person name="Sieber C.M.K."/>
            <person name="Emerson J.B."/>
            <person name="Anantharaman K."/>
            <person name="Thomas B.C."/>
            <person name="Malmstrom R."/>
            <person name="Stieglmeier M."/>
            <person name="Klingl A."/>
            <person name="Woyke T."/>
            <person name="Ryan C.M."/>
            <person name="Banfield J.F."/>
        </authorList>
    </citation>
    <scope>NUCLEOTIDE SEQUENCE [LARGE SCALE GENOMIC DNA]</scope>
</reference>
<name>A0A2H0VAH7_9BACT</name>
<accession>A0A2H0VAH7</accession>
<gene>
    <name evidence="1" type="ORF">COT92_02990</name>
</gene>
<organism evidence="1 2">
    <name type="scientific">Candidatus Doudnabacteria bacterium CG10_big_fil_rev_8_21_14_0_10_42_18</name>
    <dbReference type="NCBI Taxonomy" id="1974552"/>
    <lineage>
        <taxon>Bacteria</taxon>
        <taxon>Candidatus Doudnaibacteriota</taxon>
    </lineage>
</organism>
<comment type="caution">
    <text evidence="1">The sequence shown here is derived from an EMBL/GenBank/DDBJ whole genome shotgun (WGS) entry which is preliminary data.</text>
</comment>
<proteinExistence type="predicted"/>
<protein>
    <submittedName>
        <fullName evidence="1">Uncharacterized protein</fullName>
    </submittedName>
</protein>
<dbReference type="EMBL" id="PFAK01000049">
    <property type="protein sequence ID" value="PIR96075.1"/>
    <property type="molecule type" value="Genomic_DNA"/>
</dbReference>
<evidence type="ECO:0000313" key="2">
    <source>
        <dbReference type="Proteomes" id="UP000230922"/>
    </source>
</evidence>
<sequence length="92" mass="10484">MNEATKGAERVIGQPETFQSVSCYVNMIEKDDNRIELFFSAKGGQMKKKTFTVQDRSPEEVRDILQGIFSASSIQYEDAWQQIKTAFPEAQD</sequence>
<evidence type="ECO:0000313" key="1">
    <source>
        <dbReference type="EMBL" id="PIR96075.1"/>
    </source>
</evidence>
<dbReference type="Proteomes" id="UP000230922">
    <property type="component" value="Unassembled WGS sequence"/>
</dbReference>